<protein>
    <submittedName>
        <fullName evidence="1">Uncharacterized protein</fullName>
    </submittedName>
</protein>
<gene>
    <name evidence="1" type="ORF">DPCES_0650</name>
</gene>
<reference evidence="1" key="1">
    <citation type="submission" date="2014-07" db="EMBL/GenBank/DDBJ databases">
        <authorList>
            <person name="Hornung V.Bastian."/>
        </authorList>
    </citation>
    <scope>NUCLEOTIDE SEQUENCE</scope>
    <source>
        <strain evidence="1">PCE-S</strain>
    </source>
</reference>
<organism evidence="1">
    <name type="scientific">Desulfitobacterium hafniense</name>
    <name type="common">Desulfitobacterium frappieri</name>
    <dbReference type="NCBI Taxonomy" id="49338"/>
    <lineage>
        <taxon>Bacteria</taxon>
        <taxon>Bacillati</taxon>
        <taxon>Bacillota</taxon>
        <taxon>Clostridia</taxon>
        <taxon>Eubacteriales</taxon>
        <taxon>Desulfitobacteriaceae</taxon>
        <taxon>Desulfitobacterium</taxon>
    </lineage>
</organism>
<dbReference type="PATRIC" id="fig|49338.4.peg.695"/>
<sequence length="214" mass="24592">MLERTEAEGYAILEDNELEEREKSHLQRIRDLARLKLTFLTRDKKEIVAADADLAPECYIQKSEGRAEAWGRIEQEPVQEIPIGEIYKKYGLETDEVNTVYMIGKFIKALPDLPAGLKREAVINLMKVSQVDIVKILQDGSNRLEALKQYEDYFLAGLEKEIDAHTQQIDKHMEQITFLNGIIEEKKNIKAAKLAEIQFEIQKISGIIDFIDSK</sequence>
<evidence type="ECO:0000313" key="1">
    <source>
        <dbReference type="EMBL" id="CDX00537.1"/>
    </source>
</evidence>
<dbReference type="EMBL" id="LK996017">
    <property type="protein sequence ID" value="CDX00537.1"/>
    <property type="molecule type" value="Genomic_DNA"/>
</dbReference>
<proteinExistence type="predicted"/>
<dbReference type="AlphaFoldDB" id="A0A098AWN4"/>
<name>A0A098AWN4_DESHA</name>
<accession>A0A098AWN4</accession>
<dbReference type="RefSeq" id="WP_208925250.1">
    <property type="nucleotide sequence ID" value="NZ_JAYFNZ010000025.1"/>
</dbReference>